<dbReference type="GO" id="GO:0000287">
    <property type="term" value="F:magnesium ion binding"/>
    <property type="evidence" value="ECO:0007669"/>
    <property type="project" value="TreeGrafter"/>
</dbReference>
<reference evidence="1" key="1">
    <citation type="submission" date="2022-01" db="EMBL/GenBank/DDBJ databases">
        <title>Vibrio aestuarianus Clade A and Clade B isolates are associated with Pacific oyster (Crassostrea gigas) disease outbreaks across Ireland.</title>
        <authorList>
            <person name="Coyle N."/>
            <person name="O'Toole C."/>
            <person name="Thomas J.C.L."/>
            <person name="Ryder D."/>
            <person name="Cheslett D."/>
            <person name="Feist S."/>
            <person name="Bean T."/>
            <person name="Joseph A."/>
            <person name="Waina A."/>
            <person name="Feil E."/>
            <person name="Verner-Jeffreys D.W."/>
        </authorList>
    </citation>
    <scope>NUCLEOTIDE SEQUENCE</scope>
    <source>
        <strain evidence="1">S/17/14 A</strain>
    </source>
</reference>
<evidence type="ECO:0000313" key="2">
    <source>
        <dbReference type="Proteomes" id="UP001159663"/>
    </source>
</evidence>
<evidence type="ECO:0000313" key="1">
    <source>
        <dbReference type="EMBL" id="MDH5919708.1"/>
    </source>
</evidence>
<dbReference type="NCBIfam" id="NF007821">
    <property type="entry name" value="PRK10530.1"/>
    <property type="match status" value="1"/>
</dbReference>
<dbReference type="SUPFAM" id="SSF56784">
    <property type="entry name" value="HAD-like"/>
    <property type="match status" value="1"/>
</dbReference>
<dbReference type="SFLD" id="SFLDS00003">
    <property type="entry name" value="Haloacid_Dehalogenase"/>
    <property type="match status" value="1"/>
</dbReference>
<dbReference type="GO" id="GO:0005829">
    <property type="term" value="C:cytosol"/>
    <property type="evidence" value="ECO:0007669"/>
    <property type="project" value="TreeGrafter"/>
</dbReference>
<comment type="caution">
    <text evidence="1">The sequence shown here is derived from an EMBL/GenBank/DDBJ whole genome shotgun (WGS) entry which is preliminary data.</text>
</comment>
<dbReference type="InterPro" id="IPR036412">
    <property type="entry name" value="HAD-like_sf"/>
</dbReference>
<dbReference type="EMBL" id="JAKMYX010000003">
    <property type="protein sequence ID" value="MDH5919708.1"/>
    <property type="molecule type" value="Genomic_DNA"/>
</dbReference>
<dbReference type="SFLD" id="SFLDG01140">
    <property type="entry name" value="C2.B:_Phosphomannomutase_and_P"/>
    <property type="match status" value="1"/>
</dbReference>
<dbReference type="Pfam" id="PF08282">
    <property type="entry name" value="Hydrolase_3"/>
    <property type="match status" value="1"/>
</dbReference>
<gene>
    <name evidence="1" type="ORF">L8R85_01585</name>
</gene>
<dbReference type="Gene3D" id="3.30.1240.10">
    <property type="match status" value="1"/>
</dbReference>
<dbReference type="InterPro" id="IPR023214">
    <property type="entry name" value="HAD_sf"/>
</dbReference>
<sequence>MYKVLALDLDGTVLKDDHTIHPDAKKAIQEAKQSCHVVIVTGRHHTAARPYYYELGLDTPIICCNGTYVYDYQTETVLTQNAIDKDKALTFIDMADEFQLKMVMYITHAMTYSHYNPFAYMLALESWAETAPEQHRPQIYQVESFIETAQQAEHVWKFVVEGSQDSVDRLMQHPWIEENFNGERSWSNRIDFAAKGNSKGLRLAEYIAELGYHADDVIAVGDNHNDISMLKYAGLGVAMLNADDIVKSHVQRVCSTDNNHDGLARLIREQIKGQQHD</sequence>
<dbReference type="CDD" id="cd07516">
    <property type="entry name" value="HAD_Pase"/>
    <property type="match status" value="1"/>
</dbReference>
<dbReference type="InterPro" id="IPR006379">
    <property type="entry name" value="HAD-SF_hydro_IIB"/>
</dbReference>
<protein>
    <submittedName>
        <fullName evidence="1">Pyridoxal phosphatase</fullName>
        <ecNumber evidence="1">3.1.3.74</ecNumber>
    </submittedName>
</protein>
<dbReference type="Proteomes" id="UP001159663">
    <property type="component" value="Unassembled WGS sequence"/>
</dbReference>
<organism evidence="1 2">
    <name type="scientific">Vibrio splendidus</name>
    <dbReference type="NCBI Taxonomy" id="29497"/>
    <lineage>
        <taxon>Bacteria</taxon>
        <taxon>Pseudomonadati</taxon>
        <taxon>Pseudomonadota</taxon>
        <taxon>Gammaproteobacteria</taxon>
        <taxon>Vibrionales</taxon>
        <taxon>Vibrionaceae</taxon>
        <taxon>Vibrio</taxon>
    </lineage>
</organism>
<dbReference type="AlphaFoldDB" id="A0AA43FVI5"/>
<dbReference type="PROSITE" id="PS01229">
    <property type="entry name" value="COF_2"/>
    <property type="match status" value="1"/>
</dbReference>
<dbReference type="Gene3D" id="3.40.50.1000">
    <property type="entry name" value="HAD superfamily/HAD-like"/>
    <property type="match status" value="1"/>
</dbReference>
<accession>A0AA43FVI5</accession>
<dbReference type="RefSeq" id="WP_280533500.1">
    <property type="nucleotide sequence ID" value="NZ_JAKMYX010000003.1"/>
</dbReference>
<dbReference type="PANTHER" id="PTHR10000">
    <property type="entry name" value="PHOSPHOSERINE PHOSPHATASE"/>
    <property type="match status" value="1"/>
</dbReference>
<dbReference type="NCBIfam" id="TIGR01484">
    <property type="entry name" value="HAD-SF-IIB"/>
    <property type="match status" value="1"/>
</dbReference>
<proteinExistence type="predicted"/>
<dbReference type="PANTHER" id="PTHR10000:SF58">
    <property type="entry name" value="PYRIDOXAL PHOSPHATE PHOSPHATASE YBHA"/>
    <property type="match status" value="1"/>
</dbReference>
<keyword evidence="1" id="KW-0378">Hydrolase</keyword>
<dbReference type="EC" id="3.1.3.74" evidence="1"/>
<dbReference type="InterPro" id="IPR000150">
    <property type="entry name" value="Cof"/>
</dbReference>
<dbReference type="GO" id="GO:0033883">
    <property type="term" value="F:pyridoxal phosphatase activity"/>
    <property type="evidence" value="ECO:0007669"/>
    <property type="project" value="UniProtKB-EC"/>
</dbReference>
<dbReference type="NCBIfam" id="TIGR00099">
    <property type="entry name" value="Cof-subfamily"/>
    <property type="match status" value="1"/>
</dbReference>
<name>A0AA43FVI5_VIBSP</name>